<dbReference type="GO" id="GO:0005737">
    <property type="term" value="C:cytoplasm"/>
    <property type="evidence" value="ECO:0007669"/>
    <property type="project" value="TreeGrafter"/>
</dbReference>
<dbReference type="STRING" id="983965.A0A2T4BYS0"/>
<name>A0A2T4BYS0_TRILO</name>
<dbReference type="InterPro" id="IPR016163">
    <property type="entry name" value="Ald_DH_C"/>
</dbReference>
<evidence type="ECO:0000313" key="7">
    <source>
        <dbReference type="Proteomes" id="UP000240760"/>
    </source>
</evidence>
<dbReference type="OrthoDB" id="440325at2759"/>
<dbReference type="InterPro" id="IPR012394">
    <property type="entry name" value="Aldehyde_DH_NAD(P)"/>
</dbReference>
<dbReference type="PANTHER" id="PTHR43570:SF11">
    <property type="entry name" value="ALDEHYDE DEHYDROGENASE"/>
    <property type="match status" value="1"/>
</dbReference>
<proteinExistence type="inferred from homology"/>
<organism evidence="6 7">
    <name type="scientific">Trichoderma longibrachiatum ATCC 18648</name>
    <dbReference type="NCBI Taxonomy" id="983965"/>
    <lineage>
        <taxon>Eukaryota</taxon>
        <taxon>Fungi</taxon>
        <taxon>Dikarya</taxon>
        <taxon>Ascomycota</taxon>
        <taxon>Pezizomycotina</taxon>
        <taxon>Sordariomycetes</taxon>
        <taxon>Hypocreomycetidae</taxon>
        <taxon>Hypocreales</taxon>
        <taxon>Hypocreaceae</taxon>
        <taxon>Trichoderma</taxon>
    </lineage>
</organism>
<dbReference type="PANTHER" id="PTHR43570">
    <property type="entry name" value="ALDEHYDE DEHYDROGENASE"/>
    <property type="match status" value="1"/>
</dbReference>
<dbReference type="PIRSF" id="PIRSF036492">
    <property type="entry name" value="ALDH"/>
    <property type="match status" value="1"/>
</dbReference>
<dbReference type="Gene3D" id="3.40.605.10">
    <property type="entry name" value="Aldehyde Dehydrogenase, Chain A, domain 1"/>
    <property type="match status" value="2"/>
</dbReference>
<accession>A0A2T4BYS0</accession>
<dbReference type="Gene3D" id="3.40.309.10">
    <property type="entry name" value="Aldehyde Dehydrogenase, Chain A, domain 2"/>
    <property type="match status" value="1"/>
</dbReference>
<evidence type="ECO:0000256" key="3">
    <source>
        <dbReference type="PIRNR" id="PIRNR036492"/>
    </source>
</evidence>
<evidence type="ECO:0000259" key="5">
    <source>
        <dbReference type="Pfam" id="PF00171"/>
    </source>
</evidence>
<dbReference type="EMBL" id="KZ679136">
    <property type="protein sequence ID" value="PTB74487.1"/>
    <property type="molecule type" value="Genomic_DNA"/>
</dbReference>
<dbReference type="InterPro" id="IPR015590">
    <property type="entry name" value="Aldehyde_DH_dom"/>
</dbReference>
<comment type="similarity">
    <text evidence="1 3">Belongs to the aldehyde dehydrogenase family.</text>
</comment>
<sequence length="448" mass="50163">MALTTTTTTTGTGTGSIPPLEFTSFDDITAKHKTLRATFRSGRTKDVEYRKQQIRRLYWAIVDNAELMELALHKDMRKSRFEANISEIDWCKQECLDAVAGLDGWIRDEPTKHVLEHKFDKIVFTGGRRTGTIIAQKAAETLTPVLLELGGQNPAFVTRKGDVKLAARRLLWQKCLNAGQVCLSHNYVLVERCILNKFVDEVKKQYAVFMPQGAKASPDFSRIVNQGHFNRLKKMLDSSKGTIVMGGSMDESDFFIEPTVVLVNDIHDSMIVEETFGPIWSILPFDTLDEAINIAHEVDPTPLALFTFGSDAENEKGGATVNDGFFHSMLNQTPIGGVGSSGMGNYHGYYSFKAFSHQRPIAKVPAWTDKLLRVRYMPYSASEYKRHRRINSLKPNFDRDGRVVKGLRYWVSVLLSLGSKSAAGLVFRWGVLVAMAVTLGLKRKSLGM</sequence>
<protein>
    <recommendedName>
        <fullName evidence="3">Aldehyde dehydrogenase</fullName>
    </recommendedName>
</protein>
<evidence type="ECO:0000256" key="1">
    <source>
        <dbReference type="ARBA" id="ARBA00009986"/>
    </source>
</evidence>
<keyword evidence="7" id="KW-1185">Reference proteome</keyword>
<evidence type="ECO:0000256" key="2">
    <source>
        <dbReference type="ARBA" id="ARBA00023002"/>
    </source>
</evidence>
<dbReference type="SUPFAM" id="SSF53720">
    <property type="entry name" value="ALDH-like"/>
    <property type="match status" value="1"/>
</dbReference>
<reference evidence="6 7" key="1">
    <citation type="submission" date="2016-07" db="EMBL/GenBank/DDBJ databases">
        <title>Multiple horizontal gene transfer events from other fungi enriched the ability of initially mycotrophic Trichoderma (Ascomycota) to feed on dead plant biomass.</title>
        <authorList>
            <consortium name="DOE Joint Genome Institute"/>
            <person name="Aerts A."/>
            <person name="Atanasova L."/>
            <person name="Chenthamara K."/>
            <person name="Zhang J."/>
            <person name="Grujic M."/>
            <person name="Henrissat B."/>
            <person name="Kuo A."/>
            <person name="Salamov A."/>
            <person name="Lipzen A."/>
            <person name="Labutti K."/>
            <person name="Barry K."/>
            <person name="Miao Y."/>
            <person name="Rahimi M.J."/>
            <person name="Shen Q."/>
            <person name="Grigoriev I.V."/>
            <person name="Kubicek C.P."/>
            <person name="Druzhinina I.S."/>
        </authorList>
    </citation>
    <scope>NUCLEOTIDE SEQUENCE [LARGE SCALE GENOMIC DNA]</scope>
    <source>
        <strain evidence="6 7">ATCC 18648</strain>
    </source>
</reference>
<gene>
    <name evidence="6" type="ORF">M440DRAFT_346069</name>
</gene>
<feature type="active site" evidence="4">
    <location>
        <position position="182"/>
    </location>
</feature>
<keyword evidence="2 3" id="KW-0560">Oxidoreductase</keyword>
<dbReference type="InterPro" id="IPR016161">
    <property type="entry name" value="Ald_DH/histidinol_DH"/>
</dbReference>
<dbReference type="Pfam" id="PF00171">
    <property type="entry name" value="Aldedh"/>
    <property type="match status" value="1"/>
</dbReference>
<evidence type="ECO:0000313" key="6">
    <source>
        <dbReference type="EMBL" id="PTB74487.1"/>
    </source>
</evidence>
<feature type="domain" description="Aldehyde dehydrogenase" evidence="5">
    <location>
        <begin position="115"/>
        <end position="358"/>
    </location>
</feature>
<dbReference type="GO" id="GO:0006081">
    <property type="term" value="P:aldehyde metabolic process"/>
    <property type="evidence" value="ECO:0007669"/>
    <property type="project" value="InterPro"/>
</dbReference>
<feature type="active site" evidence="4">
    <location>
        <position position="148"/>
    </location>
</feature>
<dbReference type="AlphaFoldDB" id="A0A2T4BYS0"/>
<evidence type="ECO:0000256" key="4">
    <source>
        <dbReference type="PIRSR" id="PIRSR036492-1"/>
    </source>
</evidence>
<dbReference type="Proteomes" id="UP000240760">
    <property type="component" value="Unassembled WGS sequence"/>
</dbReference>
<dbReference type="InterPro" id="IPR016162">
    <property type="entry name" value="Ald_DH_N"/>
</dbReference>
<dbReference type="GO" id="GO:0004029">
    <property type="term" value="F:aldehyde dehydrogenase (NAD+) activity"/>
    <property type="evidence" value="ECO:0007669"/>
    <property type="project" value="TreeGrafter"/>
</dbReference>